<dbReference type="InterPro" id="IPR012337">
    <property type="entry name" value="RNaseH-like_sf"/>
</dbReference>
<dbReference type="SUPFAM" id="SSF53098">
    <property type="entry name" value="Ribonuclease H-like"/>
    <property type="match status" value="1"/>
</dbReference>
<gene>
    <name evidence="2" type="ORF">R3W88_002993</name>
</gene>
<name>A0AAV9MN27_9SOLN</name>
<evidence type="ECO:0000313" key="2">
    <source>
        <dbReference type="EMBL" id="KAK4739296.1"/>
    </source>
</evidence>
<dbReference type="GO" id="GO:0004523">
    <property type="term" value="F:RNA-DNA hybrid ribonuclease activity"/>
    <property type="evidence" value="ECO:0007669"/>
    <property type="project" value="InterPro"/>
</dbReference>
<dbReference type="EMBL" id="JAWPEI010000001">
    <property type="protein sequence ID" value="KAK4739296.1"/>
    <property type="molecule type" value="Genomic_DNA"/>
</dbReference>
<sequence>MPLEISTDLIEVIHFINNDHEFYSSIIHECRSLMQLLEDPKLSHTYREQNKLADLLAKKRAKKQLFDRTRVLQVALMFAKLGQIY</sequence>
<feature type="domain" description="RNase H type-1" evidence="1">
    <location>
        <begin position="2"/>
        <end position="59"/>
    </location>
</feature>
<comment type="caution">
    <text evidence="2">The sequence shown here is derived from an EMBL/GenBank/DDBJ whole genome shotgun (WGS) entry which is preliminary data.</text>
</comment>
<proteinExistence type="predicted"/>
<evidence type="ECO:0000313" key="3">
    <source>
        <dbReference type="Proteomes" id="UP001311915"/>
    </source>
</evidence>
<dbReference type="Gene3D" id="3.30.420.10">
    <property type="entry name" value="Ribonuclease H-like superfamily/Ribonuclease H"/>
    <property type="match status" value="1"/>
</dbReference>
<dbReference type="Pfam" id="PF13456">
    <property type="entry name" value="RVT_3"/>
    <property type="match status" value="1"/>
</dbReference>
<keyword evidence="3" id="KW-1185">Reference proteome</keyword>
<dbReference type="InterPro" id="IPR036397">
    <property type="entry name" value="RNaseH_sf"/>
</dbReference>
<dbReference type="Proteomes" id="UP001311915">
    <property type="component" value="Unassembled WGS sequence"/>
</dbReference>
<dbReference type="InterPro" id="IPR002156">
    <property type="entry name" value="RNaseH_domain"/>
</dbReference>
<organism evidence="2 3">
    <name type="scientific">Solanum pinnatisectum</name>
    <name type="common">tansyleaf nightshade</name>
    <dbReference type="NCBI Taxonomy" id="50273"/>
    <lineage>
        <taxon>Eukaryota</taxon>
        <taxon>Viridiplantae</taxon>
        <taxon>Streptophyta</taxon>
        <taxon>Embryophyta</taxon>
        <taxon>Tracheophyta</taxon>
        <taxon>Spermatophyta</taxon>
        <taxon>Magnoliopsida</taxon>
        <taxon>eudicotyledons</taxon>
        <taxon>Gunneridae</taxon>
        <taxon>Pentapetalae</taxon>
        <taxon>asterids</taxon>
        <taxon>lamiids</taxon>
        <taxon>Solanales</taxon>
        <taxon>Solanaceae</taxon>
        <taxon>Solanoideae</taxon>
        <taxon>Solaneae</taxon>
        <taxon>Solanum</taxon>
    </lineage>
</organism>
<dbReference type="AlphaFoldDB" id="A0AAV9MN27"/>
<reference evidence="2 3" key="1">
    <citation type="submission" date="2023-10" db="EMBL/GenBank/DDBJ databases">
        <title>Genome-Wide Identification Analysis in wild type Solanum Pinnatisectum Reveals Some Genes Defensing Phytophthora Infestans.</title>
        <authorList>
            <person name="Sun C."/>
        </authorList>
    </citation>
    <scope>NUCLEOTIDE SEQUENCE [LARGE SCALE GENOMIC DNA]</scope>
    <source>
        <strain evidence="2">LQN</strain>
        <tissue evidence="2">Leaf</tissue>
    </source>
</reference>
<protein>
    <recommendedName>
        <fullName evidence="1">RNase H type-1 domain-containing protein</fullName>
    </recommendedName>
</protein>
<dbReference type="GO" id="GO:0003676">
    <property type="term" value="F:nucleic acid binding"/>
    <property type="evidence" value="ECO:0007669"/>
    <property type="project" value="InterPro"/>
</dbReference>
<accession>A0AAV9MN27</accession>
<evidence type="ECO:0000259" key="1">
    <source>
        <dbReference type="Pfam" id="PF13456"/>
    </source>
</evidence>